<dbReference type="AlphaFoldDB" id="A0A420RSD5"/>
<comment type="subcellular location">
    <subcellularLocation>
        <location evidence="1">Membrane</location>
        <topology evidence="1">Multi-pass membrane protein</topology>
    </subcellularLocation>
</comment>
<dbReference type="VEuPathDB" id="FungiDB:FOIG_12390"/>
<feature type="transmembrane region" description="Helical" evidence="7">
    <location>
        <begin position="13"/>
        <end position="34"/>
    </location>
</feature>
<dbReference type="InterPro" id="IPR049326">
    <property type="entry name" value="Rhodopsin_dom_fungi"/>
</dbReference>
<keyword evidence="2 7" id="KW-0812">Transmembrane</keyword>
<feature type="transmembrane region" description="Helical" evidence="7">
    <location>
        <begin position="46"/>
        <end position="67"/>
    </location>
</feature>
<feature type="domain" description="Rhodopsin" evidence="8">
    <location>
        <begin position="30"/>
        <end position="222"/>
    </location>
</feature>
<dbReference type="VEuPathDB" id="FungiDB:FOC1_g10009064"/>
<comment type="caution">
    <text evidence="9">The sequence shown here is derived from an EMBL/GenBank/DDBJ whole genome shotgun (WGS) entry which is preliminary data.</text>
</comment>
<dbReference type="InterPro" id="IPR052337">
    <property type="entry name" value="SAT4-like"/>
</dbReference>
<feature type="region of interest" description="Disordered" evidence="6">
    <location>
        <begin position="308"/>
        <end position="328"/>
    </location>
</feature>
<feature type="transmembrane region" description="Helical" evidence="7">
    <location>
        <begin position="175"/>
        <end position="197"/>
    </location>
</feature>
<proteinExistence type="inferred from homology"/>
<evidence type="ECO:0000256" key="3">
    <source>
        <dbReference type="ARBA" id="ARBA00022989"/>
    </source>
</evidence>
<evidence type="ECO:0000256" key="1">
    <source>
        <dbReference type="ARBA" id="ARBA00004141"/>
    </source>
</evidence>
<gene>
    <name evidence="9" type="ORF">BFJ68_g3394</name>
</gene>
<keyword evidence="3 7" id="KW-1133">Transmembrane helix</keyword>
<dbReference type="VEuPathDB" id="FungiDB:FOC4_g10012216"/>
<evidence type="ECO:0000256" key="5">
    <source>
        <dbReference type="ARBA" id="ARBA00038359"/>
    </source>
</evidence>
<accession>A0A420RSD5</accession>
<feature type="compositionally biased region" description="Polar residues" evidence="6">
    <location>
        <begin position="255"/>
        <end position="282"/>
    </location>
</feature>
<feature type="transmembrane region" description="Helical" evidence="7">
    <location>
        <begin position="209"/>
        <end position="231"/>
    </location>
</feature>
<sequence length="345" mass="38753">METTPRESKQIDLWISEFITFGAATVFIGLRLLSRRLTRIEFWWDDWFAIGCYAVAIAWVVIIPIWIKDAGLGLHINDIHGRGTKAEILMHNSLILYVAELFYATALFCAKGSILSFYWRMFRVTNIKLPIQILACCSLIWIIIRTFMGIFHCIPVQRFWDPSAGGSCAIEDKKFFFGTILVHVMLDIAIIALPILQIRKLQLPFFQKVGIMLMFVFACLPTVRPAILYLFTCTNPTSTIGSGSNSYGPSYGRSQTKNTIRLSTLPNNKDNDESSSTHQLADSDQGGRGSLSDFESHAMDRYRGNVSTVTGRAHDHGSEEFNTGSPFGGIMVKNETTVRISTARQ</sequence>
<name>A0A420RSD5_FUSOX</name>
<dbReference type="VEuPathDB" id="FungiDB:FOZG_06407"/>
<evidence type="ECO:0000313" key="9">
    <source>
        <dbReference type="EMBL" id="RKL19917.1"/>
    </source>
</evidence>
<dbReference type="Proteomes" id="UP000285860">
    <property type="component" value="Unassembled WGS sequence"/>
</dbReference>
<evidence type="ECO:0000256" key="4">
    <source>
        <dbReference type="ARBA" id="ARBA00023136"/>
    </source>
</evidence>
<keyword evidence="4 7" id="KW-0472">Membrane</keyword>
<evidence type="ECO:0000256" key="2">
    <source>
        <dbReference type="ARBA" id="ARBA00022692"/>
    </source>
</evidence>
<dbReference type="VEuPathDB" id="FungiDB:HZS61_013164"/>
<feature type="region of interest" description="Disordered" evidence="6">
    <location>
        <begin position="241"/>
        <end position="293"/>
    </location>
</feature>
<evidence type="ECO:0000256" key="7">
    <source>
        <dbReference type="SAM" id="Phobius"/>
    </source>
</evidence>
<dbReference type="VEuPathDB" id="FungiDB:FOXG_08793"/>
<feature type="transmembrane region" description="Helical" evidence="7">
    <location>
        <begin position="131"/>
        <end position="155"/>
    </location>
</feature>
<organism evidence="9 10">
    <name type="scientific">Fusarium oxysporum</name>
    <name type="common">Fusarium vascular wilt</name>
    <dbReference type="NCBI Taxonomy" id="5507"/>
    <lineage>
        <taxon>Eukaryota</taxon>
        <taxon>Fungi</taxon>
        <taxon>Dikarya</taxon>
        <taxon>Ascomycota</taxon>
        <taxon>Pezizomycotina</taxon>
        <taxon>Sordariomycetes</taxon>
        <taxon>Hypocreomycetidae</taxon>
        <taxon>Hypocreales</taxon>
        <taxon>Nectriaceae</taxon>
        <taxon>Fusarium</taxon>
        <taxon>Fusarium oxysporum species complex</taxon>
    </lineage>
</organism>
<reference evidence="9 10" key="1">
    <citation type="journal article" date="2018" name="Sci. Rep.">
        <title>Characterisation of pathogen-specific regions and novel effector candidates in Fusarium oxysporum f. sp. cepae.</title>
        <authorList>
            <person name="Armitage A.D."/>
            <person name="Taylor A."/>
            <person name="Sobczyk M.K."/>
            <person name="Baxter L."/>
            <person name="Greenfield B.P."/>
            <person name="Bates H.J."/>
            <person name="Wilson F."/>
            <person name="Jackson A.C."/>
            <person name="Ott S."/>
            <person name="Harrison R.J."/>
            <person name="Clarkson J.P."/>
        </authorList>
    </citation>
    <scope>NUCLEOTIDE SEQUENCE [LARGE SCALE GENOMIC DNA]</scope>
    <source>
        <strain evidence="9 10">Fo_A28</strain>
    </source>
</reference>
<dbReference type="PANTHER" id="PTHR33048">
    <property type="entry name" value="PTH11-LIKE INTEGRAL MEMBRANE PROTEIN (AFU_ORTHOLOGUE AFUA_5G11245)"/>
    <property type="match status" value="1"/>
</dbReference>
<dbReference type="PANTHER" id="PTHR33048:SF47">
    <property type="entry name" value="INTEGRAL MEMBRANE PROTEIN-RELATED"/>
    <property type="match status" value="1"/>
</dbReference>
<dbReference type="VEuPathDB" id="FungiDB:FOMG_15704"/>
<dbReference type="Pfam" id="PF20684">
    <property type="entry name" value="Fung_rhodopsin"/>
    <property type="match status" value="1"/>
</dbReference>
<comment type="similarity">
    <text evidence="5">Belongs to the SAT4 family.</text>
</comment>
<protein>
    <recommendedName>
        <fullName evidence="8">Rhodopsin domain-containing protein</fullName>
    </recommendedName>
</protein>
<dbReference type="GO" id="GO:0016020">
    <property type="term" value="C:membrane"/>
    <property type="evidence" value="ECO:0007669"/>
    <property type="project" value="UniProtKB-SubCell"/>
</dbReference>
<evidence type="ECO:0000313" key="10">
    <source>
        <dbReference type="Proteomes" id="UP000285860"/>
    </source>
</evidence>
<evidence type="ECO:0000256" key="6">
    <source>
        <dbReference type="SAM" id="MobiDB-lite"/>
    </source>
</evidence>
<dbReference type="EMBL" id="MRCY01000010">
    <property type="protein sequence ID" value="RKL19917.1"/>
    <property type="molecule type" value="Genomic_DNA"/>
</dbReference>
<evidence type="ECO:0000259" key="8">
    <source>
        <dbReference type="Pfam" id="PF20684"/>
    </source>
</evidence>
<feature type="transmembrane region" description="Helical" evidence="7">
    <location>
        <begin position="94"/>
        <end position="119"/>
    </location>
</feature>
<feature type="compositionally biased region" description="Low complexity" evidence="6">
    <location>
        <begin position="241"/>
        <end position="254"/>
    </location>
</feature>